<dbReference type="EMBL" id="JACGWS010000002">
    <property type="protein sequence ID" value="MBC8753908.1"/>
    <property type="molecule type" value="Genomic_DNA"/>
</dbReference>
<keyword evidence="2" id="KW-1185">Reference proteome</keyword>
<protein>
    <submittedName>
        <fullName evidence="1">Uncharacterized protein</fullName>
    </submittedName>
</protein>
<dbReference type="Proteomes" id="UP000619238">
    <property type="component" value="Unassembled WGS sequence"/>
</dbReference>
<evidence type="ECO:0000313" key="1">
    <source>
        <dbReference type="EMBL" id="MBC8753908.1"/>
    </source>
</evidence>
<dbReference type="RefSeq" id="WP_187560942.1">
    <property type="nucleotide sequence ID" value="NZ_JACGWS010000002.1"/>
</dbReference>
<sequence>MARKKINRYAVFRNTDETTSINVYYESGGANTISNLSLKESNFITGLLRNEKPMSYDHTRKRLSTWSVEPVGEAEGGYLEPLFNLNDWLNRHTYIRDFINFQLPNGGIHNYRNWTATEKNELKTYYYKILRNRNTGVSATPQLSSVSAGDERASTNMSRSTAWNYYLAFIAQSLVVEADKRVNWSVRNLSNSEKELIFDSRNLFKWDNSKNAYAIPFDLGVVSPGDPFKIYQFLTSNNLIGSSHLQTVTRLVDWSRRLSHFSGGWDSDNVFDQWQYRGFPPIERVINGTLKTSSPGDGIKKRTGGCWGTTGFFRMCLRTINIPVKLEVKAGHALPNFMSIQRYLTHGDDPYNRMFKNESTIPASALLINQTAWNNWFGGVADHADNVGRQVRELALQYLPNYVLNKHCADKAANRSHANSEVFEIFQRNYTVAQLEALNLWQRMETKITSLGGCNMIPAD</sequence>
<evidence type="ECO:0000313" key="2">
    <source>
        <dbReference type="Proteomes" id="UP000619238"/>
    </source>
</evidence>
<proteinExistence type="predicted"/>
<reference evidence="1 2" key="1">
    <citation type="submission" date="2020-07" db="EMBL/GenBank/DDBJ databases">
        <title>Description of Kordia aestuariivivens sp. nov., isolated from a tidal flat.</title>
        <authorList>
            <person name="Park S."/>
            <person name="Yoon J.-H."/>
        </authorList>
    </citation>
    <scope>NUCLEOTIDE SEQUENCE [LARGE SCALE GENOMIC DNA]</scope>
    <source>
        <strain evidence="1 2">YSTF-M3</strain>
    </source>
</reference>
<comment type="caution">
    <text evidence="1">The sequence shown here is derived from an EMBL/GenBank/DDBJ whole genome shotgun (WGS) entry which is preliminary data.</text>
</comment>
<accession>A0ABR7Q638</accession>
<organism evidence="1 2">
    <name type="scientific">Kordia aestuariivivens</name>
    <dbReference type="NCBI Taxonomy" id="2759037"/>
    <lineage>
        <taxon>Bacteria</taxon>
        <taxon>Pseudomonadati</taxon>
        <taxon>Bacteroidota</taxon>
        <taxon>Flavobacteriia</taxon>
        <taxon>Flavobacteriales</taxon>
        <taxon>Flavobacteriaceae</taxon>
        <taxon>Kordia</taxon>
    </lineage>
</organism>
<name>A0ABR7Q638_9FLAO</name>
<gene>
    <name evidence="1" type="ORF">H2O64_04450</name>
</gene>